<evidence type="ECO:0000256" key="1">
    <source>
        <dbReference type="ARBA" id="ARBA00007768"/>
    </source>
</evidence>
<dbReference type="Pfam" id="PF03932">
    <property type="entry name" value="CutC"/>
    <property type="match status" value="1"/>
</dbReference>
<dbReference type="PANTHER" id="PTHR12598:SF0">
    <property type="entry name" value="COPPER HOMEOSTASIS PROTEIN CUTC HOMOLOG"/>
    <property type="match status" value="1"/>
</dbReference>
<evidence type="ECO:0000313" key="4">
    <source>
        <dbReference type="Proteomes" id="UP000808215"/>
    </source>
</evidence>
<gene>
    <name evidence="3" type="ORF">I5589_30970</name>
</gene>
<dbReference type="PANTHER" id="PTHR12598">
    <property type="entry name" value="COPPER HOMEOSTASIS PROTEIN CUTC"/>
    <property type="match status" value="1"/>
</dbReference>
<evidence type="ECO:0000256" key="2">
    <source>
        <dbReference type="ARBA" id="ARBA00019014"/>
    </source>
</evidence>
<dbReference type="SUPFAM" id="SSF110395">
    <property type="entry name" value="CutC-like"/>
    <property type="match status" value="1"/>
</dbReference>
<organism evidence="3 4">
    <name type="scientific">Burkholderia vietnamiensis</name>
    <dbReference type="NCBI Taxonomy" id="60552"/>
    <lineage>
        <taxon>Bacteria</taxon>
        <taxon>Pseudomonadati</taxon>
        <taxon>Pseudomonadota</taxon>
        <taxon>Betaproteobacteria</taxon>
        <taxon>Burkholderiales</taxon>
        <taxon>Burkholderiaceae</taxon>
        <taxon>Burkholderia</taxon>
        <taxon>Burkholderia cepacia complex</taxon>
    </lineage>
</organism>
<keyword evidence="4" id="KW-1185">Reference proteome</keyword>
<dbReference type="Proteomes" id="UP000808215">
    <property type="component" value="Unassembled WGS sequence"/>
</dbReference>
<dbReference type="InterPro" id="IPR005627">
    <property type="entry name" value="CutC-like"/>
</dbReference>
<comment type="caution">
    <text evidence="3">The sequence shown here is derived from an EMBL/GenBank/DDBJ whole genome shotgun (WGS) entry which is preliminary data.</text>
</comment>
<comment type="similarity">
    <text evidence="1">Belongs to the CutC family.</text>
</comment>
<dbReference type="InterPro" id="IPR036822">
    <property type="entry name" value="CutC-like_dom_sf"/>
</dbReference>
<proteinExistence type="inferred from homology"/>
<sequence>MNRTAASSVLLEVIATTVGDARAAARAGADRLELVTAISEGGLTPSVGLIEAVVA</sequence>
<feature type="non-terminal residue" evidence="3">
    <location>
        <position position="55"/>
    </location>
</feature>
<evidence type="ECO:0000313" key="3">
    <source>
        <dbReference type="EMBL" id="MBJ9691497.1"/>
    </source>
</evidence>
<name>A0ABS1B531_BURVI</name>
<accession>A0ABS1B531</accession>
<protein>
    <recommendedName>
        <fullName evidence="2">Copper homeostasis protein cutC homolog</fullName>
    </recommendedName>
</protein>
<dbReference type="EMBL" id="JADVKH010000162">
    <property type="protein sequence ID" value="MBJ9691497.1"/>
    <property type="molecule type" value="Genomic_DNA"/>
</dbReference>
<dbReference type="Gene3D" id="3.20.20.380">
    <property type="entry name" value="Copper homeostasis (CutC) domain"/>
    <property type="match status" value="1"/>
</dbReference>
<reference evidence="3 4" key="1">
    <citation type="submission" date="2020-11" db="EMBL/GenBank/DDBJ databases">
        <title>Enhanced detection system for hospital associated transmission using whole genome sequencing surveillance.</title>
        <authorList>
            <person name="Harrison L.H."/>
            <person name="Van Tyne D."/>
            <person name="Marsh J.W."/>
            <person name="Griffith M.P."/>
            <person name="Snyder D.J."/>
            <person name="Cooper V.S."/>
            <person name="Mustapha M."/>
        </authorList>
    </citation>
    <scope>NUCLEOTIDE SEQUENCE [LARGE SCALE GENOMIC DNA]</scope>
    <source>
        <strain evidence="3 4">BC00020</strain>
    </source>
</reference>